<evidence type="ECO:0000256" key="1">
    <source>
        <dbReference type="SAM" id="MobiDB-lite"/>
    </source>
</evidence>
<reference evidence="2" key="1">
    <citation type="submission" date="2021-02" db="EMBL/GenBank/DDBJ databases">
        <authorList>
            <person name="Dougan E. K."/>
            <person name="Rhodes N."/>
            <person name="Thang M."/>
            <person name="Chan C."/>
        </authorList>
    </citation>
    <scope>NUCLEOTIDE SEQUENCE</scope>
</reference>
<dbReference type="Proteomes" id="UP000654075">
    <property type="component" value="Unassembled WGS sequence"/>
</dbReference>
<dbReference type="EMBL" id="CAJNNV010027769">
    <property type="protein sequence ID" value="CAE8621559.1"/>
    <property type="molecule type" value="Genomic_DNA"/>
</dbReference>
<feature type="non-terminal residue" evidence="2">
    <location>
        <position position="1"/>
    </location>
</feature>
<feature type="region of interest" description="Disordered" evidence="1">
    <location>
        <begin position="491"/>
        <end position="513"/>
    </location>
</feature>
<feature type="region of interest" description="Disordered" evidence="1">
    <location>
        <begin position="711"/>
        <end position="763"/>
    </location>
</feature>
<keyword evidence="3" id="KW-1185">Reference proteome</keyword>
<name>A0A813GFB6_POLGL</name>
<dbReference type="AlphaFoldDB" id="A0A813GFB6"/>
<feature type="compositionally biased region" description="Low complexity" evidence="1">
    <location>
        <begin position="392"/>
        <end position="414"/>
    </location>
</feature>
<dbReference type="PANTHER" id="PTHR36911:SF3">
    <property type="entry name" value="GATA ZINC FINGER DOMAIN-CONTAINING PROTEIN 4-RELATED"/>
    <property type="match status" value="1"/>
</dbReference>
<feature type="compositionally biased region" description="Low complexity" evidence="1">
    <location>
        <begin position="35"/>
        <end position="73"/>
    </location>
</feature>
<feature type="region of interest" description="Disordered" evidence="1">
    <location>
        <begin position="392"/>
        <end position="444"/>
    </location>
</feature>
<feature type="compositionally biased region" description="Low complexity" evidence="1">
    <location>
        <begin position="732"/>
        <end position="763"/>
    </location>
</feature>
<comment type="caution">
    <text evidence="2">The sequence shown here is derived from an EMBL/GenBank/DDBJ whole genome shotgun (WGS) entry which is preliminary data.</text>
</comment>
<dbReference type="PANTHER" id="PTHR36911">
    <property type="entry name" value="LIM ZINC-BINDING DOMAIN-CONTAINING PROTEIN-RELATED"/>
    <property type="match status" value="1"/>
</dbReference>
<organism evidence="2 3">
    <name type="scientific">Polarella glacialis</name>
    <name type="common">Dinoflagellate</name>
    <dbReference type="NCBI Taxonomy" id="89957"/>
    <lineage>
        <taxon>Eukaryota</taxon>
        <taxon>Sar</taxon>
        <taxon>Alveolata</taxon>
        <taxon>Dinophyceae</taxon>
        <taxon>Suessiales</taxon>
        <taxon>Suessiaceae</taxon>
        <taxon>Polarella</taxon>
    </lineage>
</organism>
<gene>
    <name evidence="2" type="ORF">PGLA1383_LOCUS39078</name>
</gene>
<sequence>IEPRTDNFLKAGIVALNAVAAQPLQFAMARLADCSSNESNNSNNNNSNNDHSNNNNSNNNNSNNNNSSNSNSNTRRRRDICSCPGPDCSCCYSLQRGSSVAKVLGDAALQRVLLQQLLPHGRALAALGRIACASRSFHEAVESAARLAAVDLLPWAACSSSCGETWLVHWTLLSRLERDREALQALGWALYGEAGPATARPDVEPASRALAALTSYSPRSASCGPGAEQSNCCSSGSGSNKSNNSNSNNSNNHNKSNNNNNDNNNQINNNSNNSNNDNNSHTCLATLVLGATGPRGLLARQRLLLRRLGFEGGILRHAAALARLTAAKAVASSSSLRSAGTSVGCCSAEVFMDLAEILDLCTYARTFCSSRPDAVAELAEALEAAATARAGLWAAESSQPQQQQQQEQQQQQQQEQEEEEEEEQQQQIQRRPQPAVSARTATESPAMAAAIATTATEATEVAQVAAITTTRAAAIATTATTATEVVAASESSAATETAAERGAPLTTPPSATATAATPIQASIGSAGKRSCACSAQLTMLTGSLRSRLLLARTLISAAHGVALGFVRGAVRDRLLGRWGSPVEMFSEAVESLQSALQREAPERERAILLASLGESFYCRACWPGNEDHLLPAESRTYFQESMRLFRGANAEGSLEYADALKDFGKATMLLNGGSERRGARMLRKSLSIHVRLLGKSHPRCKNLRRLLDDEEDGDWDGQLENTERSQEDVSETESTSSTATATATATTATAATTTAATTTTATT</sequence>
<feature type="region of interest" description="Disordered" evidence="1">
    <location>
        <begin position="35"/>
        <end position="76"/>
    </location>
</feature>
<accession>A0A813GFB6</accession>
<proteinExistence type="predicted"/>
<protein>
    <submittedName>
        <fullName evidence="2">Uncharacterized protein</fullName>
    </submittedName>
</protein>
<feature type="compositionally biased region" description="Acidic residues" evidence="1">
    <location>
        <begin position="415"/>
        <end position="424"/>
    </location>
</feature>
<feature type="region of interest" description="Disordered" evidence="1">
    <location>
        <begin position="234"/>
        <end position="276"/>
    </location>
</feature>
<evidence type="ECO:0000313" key="3">
    <source>
        <dbReference type="Proteomes" id="UP000654075"/>
    </source>
</evidence>
<evidence type="ECO:0000313" key="2">
    <source>
        <dbReference type="EMBL" id="CAE8621559.1"/>
    </source>
</evidence>